<name>A0AC61N0B0_9FIRM</name>
<accession>A0AC61N0B0</accession>
<gene>
    <name evidence="1" type="ORF">JYE49_06330</name>
</gene>
<protein>
    <submittedName>
        <fullName evidence="1">Endo-1,4-beta-xylanase</fullName>
    </submittedName>
</protein>
<dbReference type="Proteomes" id="UP000682782">
    <property type="component" value="Chromosome"/>
</dbReference>
<reference evidence="1" key="1">
    <citation type="submission" date="2021-01" db="EMBL/GenBank/DDBJ databases">
        <title>Complete genome sequence of Clostridiales bacterium R-7.</title>
        <authorList>
            <person name="Mahoney-Kurpe S.C."/>
            <person name="Palevich N."/>
            <person name="Koike S."/>
            <person name="Moon C.D."/>
            <person name="Attwood G.T."/>
        </authorList>
    </citation>
    <scope>NUCLEOTIDE SEQUENCE</scope>
    <source>
        <strain evidence="1">R-7</strain>
    </source>
</reference>
<sequence length="518" mass="57866">MGKKLLVFLMILSLLGSCVSVLADDAVTVYTSDFSKDTDGWYGRGAQSARTAESTLKTTGRQSSWNSPGRDFDLVEGGKYNLSVEVKQDELDSANFMISIAHSVEGMETYENLAFGKAKKGEWTTLTGSYTAGHFDRSVLYVETTGADTLDFEIRAFTVTAPEGVPEPKLTEPPMVIEEADSMPSLKEIYADKFDFGSAAPQMVFRDPKWMNLMKEQFSILTPENEMKPDAVLDVNGSKALLKETGDETAVAVHFDAAKSLLRFAQSNGIKVHGHVLVWHSQTPEAFFHEDYDAKKPLVSREVMLGRMENYIKGVFEYLDANYPGVVVSWDVLNEAIDDGSNWLRNSNWKKIIGDDYPNFAYAYARKYAPEGTKLYYNDYNTAIGGKLRGIVKLLNTLIPEGNIDGYGFQMHHNVSFPSIQQIRTAVETIAALGLRLRVSELDVTVSNNSEASFKKQAKYYADVMKILIDHADQFEAVQVWGLTDMMSWRGSQFPLLFDGRGNPKPAFWAVADPENYQ</sequence>
<organism evidence="1 2">
    <name type="scientific">Aristaeella hokkaidonensis</name>
    <dbReference type="NCBI Taxonomy" id="3046382"/>
    <lineage>
        <taxon>Bacteria</taxon>
        <taxon>Bacillati</taxon>
        <taxon>Bacillota</taxon>
        <taxon>Clostridia</taxon>
        <taxon>Eubacteriales</taxon>
        <taxon>Aristaeellaceae</taxon>
        <taxon>Aristaeella</taxon>
    </lineage>
</organism>
<evidence type="ECO:0000313" key="2">
    <source>
        <dbReference type="Proteomes" id="UP000682782"/>
    </source>
</evidence>
<proteinExistence type="predicted"/>
<evidence type="ECO:0000313" key="1">
    <source>
        <dbReference type="EMBL" id="QUC68308.1"/>
    </source>
</evidence>
<keyword evidence="2" id="KW-1185">Reference proteome</keyword>
<dbReference type="EMBL" id="CP068393">
    <property type="protein sequence ID" value="QUC68308.1"/>
    <property type="molecule type" value="Genomic_DNA"/>
</dbReference>